<dbReference type="InterPro" id="IPR013802">
    <property type="entry name" value="Formiminotransferase_C"/>
</dbReference>
<dbReference type="Pfam" id="PF07837">
    <property type="entry name" value="FTCD_N"/>
    <property type="match status" value="1"/>
</dbReference>
<dbReference type="InterPro" id="IPR037064">
    <property type="entry name" value="Formiminotransferase_N_sf"/>
</dbReference>
<dbReference type="Gene3D" id="3.30.70.670">
    <property type="entry name" value="Formiminotransferase, C-terminal subdomain"/>
    <property type="match status" value="1"/>
</dbReference>
<sequence>MLVCVVNVSAGRAGPALHAVETAAGDDLLDLHADPHHNRSVLTLLGEEAPRRVAIAALGAIDLRRHSGVHPRLGAVDVVPFVDLDGHDALAEAAAERYCAWSGASLQVPVFRYGGAAPDLPSVRRGAYRWLRPAAGPGLPHPTAGATAVGARRPLVAYNVWLAVPDLELARTVARAVRGPALRALGLAVGDRVQVSMNLVDPLRVGPAGAHDAVAARVAVAGAELVGLVPGGVLDAVPEDRWEELDLAADRTVEARITRHERAAPR</sequence>
<dbReference type="InterPro" id="IPR022384">
    <property type="entry name" value="FormiminoTrfase_cat_dom_sf"/>
</dbReference>
<dbReference type="InterPro" id="IPR012886">
    <property type="entry name" value="Formiminotransferase_N"/>
</dbReference>
<dbReference type="Gene3D" id="3.30.990.10">
    <property type="entry name" value="Formiminotransferase, N-terminal subdomain"/>
    <property type="match status" value="1"/>
</dbReference>
<proteinExistence type="predicted"/>
<dbReference type="AlphaFoldDB" id="A0A6J4HG48"/>
<dbReference type="InterPro" id="IPR037070">
    <property type="entry name" value="Formiminotransferase_C_sf"/>
</dbReference>
<evidence type="ECO:0000259" key="3">
    <source>
        <dbReference type="SMART" id="SM01221"/>
    </source>
</evidence>
<evidence type="ECO:0000259" key="4">
    <source>
        <dbReference type="SMART" id="SM01222"/>
    </source>
</evidence>
<dbReference type="GO" id="GO:0005542">
    <property type="term" value="F:folic acid binding"/>
    <property type="evidence" value="ECO:0007669"/>
    <property type="project" value="InterPro"/>
</dbReference>
<dbReference type="PANTHER" id="PTHR12234">
    <property type="entry name" value="FORMIMINOTRANSFERASE-CYCLODEAMINASE"/>
    <property type="match status" value="1"/>
</dbReference>
<dbReference type="InterPro" id="IPR051623">
    <property type="entry name" value="FTCD"/>
</dbReference>
<name>A0A6J4HG48_9ACTN</name>
<feature type="domain" description="Formiminotransferase N-terminal subdomain" evidence="4">
    <location>
        <begin position="1"/>
        <end position="153"/>
    </location>
</feature>
<dbReference type="SMART" id="SM01222">
    <property type="entry name" value="FTCD_N"/>
    <property type="match status" value="1"/>
</dbReference>
<dbReference type="SUPFAM" id="SSF55116">
    <property type="entry name" value="Formiminotransferase domain of formiminotransferase-cyclodeaminase"/>
    <property type="match status" value="2"/>
</dbReference>
<dbReference type="GO" id="GO:0030409">
    <property type="term" value="F:glutamate formimidoyltransferase activity"/>
    <property type="evidence" value="ECO:0007669"/>
    <property type="project" value="UniProtKB-EC"/>
</dbReference>
<evidence type="ECO:0000256" key="2">
    <source>
        <dbReference type="ARBA" id="ARBA00022679"/>
    </source>
</evidence>
<evidence type="ECO:0000256" key="1">
    <source>
        <dbReference type="ARBA" id="ARBA00012252"/>
    </source>
</evidence>
<gene>
    <name evidence="5" type="ORF">AVDCRST_MAG20-704</name>
</gene>
<feature type="domain" description="Formiminotransferase C-terminal subdomain" evidence="3">
    <location>
        <begin position="154"/>
        <end position="256"/>
    </location>
</feature>
<dbReference type="EC" id="2.1.2.5" evidence="1"/>
<protein>
    <recommendedName>
        <fullName evidence="1">glutamate formimidoyltransferase</fullName>
        <ecNumber evidence="1">2.1.2.5</ecNumber>
    </recommendedName>
</protein>
<dbReference type="PANTHER" id="PTHR12234:SF1">
    <property type="entry name" value="FORMIMINOTRANSFERASE N-TERMINAL SUBDOMAIN-CONTAINING PROTEIN"/>
    <property type="match status" value="1"/>
</dbReference>
<reference evidence="5" key="1">
    <citation type="submission" date="2020-02" db="EMBL/GenBank/DDBJ databases">
        <authorList>
            <person name="Meier V. D."/>
        </authorList>
    </citation>
    <scope>NUCLEOTIDE SEQUENCE</scope>
    <source>
        <strain evidence="5">AVDCRST_MAG20</strain>
    </source>
</reference>
<dbReference type="EMBL" id="CADCSY010000027">
    <property type="protein sequence ID" value="CAA9220411.1"/>
    <property type="molecule type" value="Genomic_DNA"/>
</dbReference>
<keyword evidence="2 5" id="KW-0808">Transferase</keyword>
<dbReference type="SMART" id="SM01221">
    <property type="entry name" value="FTCD"/>
    <property type="match status" value="1"/>
</dbReference>
<organism evidence="5">
    <name type="scientific">uncultured Acidimicrobiales bacterium</name>
    <dbReference type="NCBI Taxonomy" id="310071"/>
    <lineage>
        <taxon>Bacteria</taxon>
        <taxon>Bacillati</taxon>
        <taxon>Actinomycetota</taxon>
        <taxon>Acidimicrobiia</taxon>
        <taxon>Acidimicrobiales</taxon>
        <taxon>environmental samples</taxon>
    </lineage>
</organism>
<accession>A0A6J4HG48</accession>
<evidence type="ECO:0000313" key="5">
    <source>
        <dbReference type="EMBL" id="CAA9220411.1"/>
    </source>
</evidence>